<keyword evidence="2" id="KW-0269">Exonuclease</keyword>
<evidence type="ECO:0000313" key="2">
    <source>
        <dbReference type="EMBL" id="NYT28733.1"/>
    </source>
</evidence>
<accession>A0A853F3X9</accession>
<dbReference type="PANTHER" id="PTHR33395">
    <property type="entry name" value="TRANSCRIPTASE, PUTATIVE-RELATED-RELATED"/>
    <property type="match status" value="1"/>
</dbReference>
<dbReference type="GO" id="GO:0031012">
    <property type="term" value="C:extracellular matrix"/>
    <property type="evidence" value="ECO:0007669"/>
    <property type="project" value="TreeGrafter"/>
</dbReference>
<dbReference type="Pfam" id="PF03372">
    <property type="entry name" value="Exo_endo_phos"/>
    <property type="match status" value="1"/>
</dbReference>
<dbReference type="InterPro" id="IPR036691">
    <property type="entry name" value="Endo/exonu/phosph_ase_sf"/>
</dbReference>
<evidence type="ECO:0000259" key="1">
    <source>
        <dbReference type="Pfam" id="PF03372"/>
    </source>
</evidence>
<proteinExistence type="predicted"/>
<gene>
    <name evidence="2" type="ORF">H0A76_13320</name>
</gene>
<dbReference type="EMBL" id="JACCHT010000022">
    <property type="protein sequence ID" value="NYT28733.1"/>
    <property type="molecule type" value="Genomic_DNA"/>
</dbReference>
<comment type="caution">
    <text evidence="2">The sequence shown here is derived from an EMBL/GenBank/DDBJ whole genome shotgun (WGS) entry which is preliminary data.</text>
</comment>
<dbReference type="GO" id="GO:0004519">
    <property type="term" value="F:endonuclease activity"/>
    <property type="evidence" value="ECO:0007669"/>
    <property type="project" value="UniProtKB-KW"/>
</dbReference>
<reference evidence="2 3" key="1">
    <citation type="submission" date="2020-05" db="EMBL/GenBank/DDBJ databases">
        <title>Horizontal transmission and recombination maintain forever young bacterial symbiont genomes.</title>
        <authorList>
            <person name="Russell S.L."/>
            <person name="Pepper-Tunick E."/>
            <person name="Svedberg J."/>
            <person name="Byrne A."/>
            <person name="Ruelas Castillo J."/>
            <person name="Vollmers C."/>
            <person name="Beinart R.A."/>
            <person name="Corbett-Detig R."/>
        </authorList>
    </citation>
    <scope>NUCLEOTIDE SEQUENCE [LARGE SCALE GENOMIC DNA]</scope>
    <source>
        <strain evidence="2">455</strain>
    </source>
</reference>
<dbReference type="AlphaFoldDB" id="A0A853F3X9"/>
<dbReference type="InterPro" id="IPR005135">
    <property type="entry name" value="Endo/exonuclease/phosphatase"/>
</dbReference>
<organism evidence="2 3">
    <name type="scientific">Candidatus Thiodubiliella endoseptemdiera</name>
    <dbReference type="NCBI Taxonomy" id="2738886"/>
    <lineage>
        <taxon>Bacteria</taxon>
        <taxon>Pseudomonadati</taxon>
        <taxon>Pseudomonadota</taxon>
        <taxon>Gammaproteobacteria</taxon>
        <taxon>Candidatus Pseudothioglobaceae</taxon>
        <taxon>Candidatus Thiodubiliella</taxon>
    </lineage>
</organism>
<dbReference type="GO" id="GO:0004527">
    <property type="term" value="F:exonuclease activity"/>
    <property type="evidence" value="ECO:0007669"/>
    <property type="project" value="UniProtKB-KW"/>
</dbReference>
<feature type="domain" description="Endonuclease/exonuclease/phosphatase" evidence="1">
    <location>
        <begin position="64"/>
        <end position="241"/>
    </location>
</feature>
<name>A0A853F3X9_9GAMM</name>
<keyword evidence="2" id="KW-0540">Nuclease</keyword>
<protein>
    <submittedName>
        <fullName evidence="2">Endonuclease/exonuclease/phosphatase family protein</fullName>
    </submittedName>
</protein>
<dbReference type="SUPFAM" id="SSF56219">
    <property type="entry name" value="DNase I-like"/>
    <property type="match status" value="1"/>
</dbReference>
<keyword evidence="2" id="KW-0378">Hydrolase</keyword>
<sequence>MLLEYNAVKCMNLMVTVLPISKFGIVSSYVIKYALLIAGIESNPGPQLNNKKNIKIIHNNVCSLLPKLDLIEHEFQEYDVICISESHLDKSIDNDKIKLKSFQNPVRLDRNRHGGGVTIYVKNSLYYKVRTDLSVNNLEILWVEIRNSNNDKFLVGVIYRPPNSNLHIWELFCESVDKALDSDLPLFLVGDYNCDMLSNSSNYFKKILNRLNLENVVFEATNFTTETGTCIDLCITNRKNLINSVDVLTPVCSTHAPVLAEISFKTFKQHSFKRQIRNYNAADIEGLADELNITNWDDLVFNSDNINDVYSNFLKILDDAVKNIYLPRLLQFDQMINHS</sequence>
<dbReference type="Proteomes" id="UP000568751">
    <property type="component" value="Unassembled WGS sequence"/>
</dbReference>
<dbReference type="PANTHER" id="PTHR33395:SF22">
    <property type="entry name" value="REVERSE TRANSCRIPTASE DOMAIN-CONTAINING PROTEIN"/>
    <property type="match status" value="1"/>
</dbReference>
<evidence type="ECO:0000313" key="3">
    <source>
        <dbReference type="Proteomes" id="UP000568751"/>
    </source>
</evidence>
<keyword evidence="2" id="KW-0255">Endonuclease</keyword>
<dbReference type="Gene3D" id="3.60.10.10">
    <property type="entry name" value="Endonuclease/exonuclease/phosphatase"/>
    <property type="match status" value="1"/>
</dbReference>